<protein>
    <submittedName>
        <fullName evidence="1">Uncharacterized protein</fullName>
    </submittedName>
</protein>
<reference evidence="1" key="1">
    <citation type="submission" date="2019-08" db="EMBL/GenBank/DDBJ databases">
        <authorList>
            <person name="Kucharzyk K."/>
            <person name="Murdoch R.W."/>
            <person name="Higgins S."/>
            <person name="Loffler F."/>
        </authorList>
    </citation>
    <scope>NUCLEOTIDE SEQUENCE</scope>
</reference>
<dbReference type="EMBL" id="VSSQ01057322">
    <property type="protein sequence ID" value="MPN11130.1"/>
    <property type="molecule type" value="Genomic_DNA"/>
</dbReference>
<name>A0A645FB38_9ZZZZ</name>
<proteinExistence type="predicted"/>
<gene>
    <name evidence="1" type="ORF">SDC9_158431</name>
</gene>
<organism evidence="1">
    <name type="scientific">bioreactor metagenome</name>
    <dbReference type="NCBI Taxonomy" id="1076179"/>
    <lineage>
        <taxon>unclassified sequences</taxon>
        <taxon>metagenomes</taxon>
        <taxon>ecological metagenomes</taxon>
    </lineage>
</organism>
<evidence type="ECO:0000313" key="1">
    <source>
        <dbReference type="EMBL" id="MPN11130.1"/>
    </source>
</evidence>
<accession>A0A645FB38</accession>
<sequence>MDMDFEDIRAFRYYQGISLAFQFASGLSLANVMVFNNKFGAIGSGNFKINSRYNGAQSPVNIGFRPCINSAQAFQAASEKANQSPAAGIHHPGCF</sequence>
<dbReference type="AlphaFoldDB" id="A0A645FB38"/>
<comment type="caution">
    <text evidence="1">The sequence shown here is derived from an EMBL/GenBank/DDBJ whole genome shotgun (WGS) entry which is preliminary data.</text>
</comment>